<evidence type="ECO:0000313" key="1">
    <source>
        <dbReference type="EMBL" id="OEJ92492.1"/>
    </source>
</evidence>
<evidence type="ECO:0000313" key="2">
    <source>
        <dbReference type="Proteomes" id="UP000095728"/>
    </source>
</evidence>
<reference evidence="2" key="1">
    <citation type="journal article" date="2016" name="Genome Announc.">
        <title>Genome sequences of three species of Hanseniaspora isolated from spontaneous wine fermentations.</title>
        <authorList>
            <person name="Sternes P.R."/>
            <person name="Lee D."/>
            <person name="Kutyna D.R."/>
            <person name="Borneman A.R."/>
        </authorList>
    </citation>
    <scope>NUCLEOTIDE SEQUENCE [LARGE SCALE GENOMIC DNA]</scope>
    <source>
        <strain evidence="2">AWRI3579</strain>
    </source>
</reference>
<organism evidence="1 2">
    <name type="scientific">Hanseniaspora osmophila</name>
    <dbReference type="NCBI Taxonomy" id="56408"/>
    <lineage>
        <taxon>Eukaryota</taxon>
        <taxon>Fungi</taxon>
        <taxon>Dikarya</taxon>
        <taxon>Ascomycota</taxon>
        <taxon>Saccharomycotina</taxon>
        <taxon>Saccharomycetes</taxon>
        <taxon>Saccharomycodales</taxon>
        <taxon>Saccharomycodaceae</taxon>
        <taxon>Hanseniaspora</taxon>
    </lineage>
</organism>
<proteinExistence type="predicted"/>
<name>A0A1E5RZU1_9ASCO</name>
<keyword evidence="2" id="KW-1185">Reference proteome</keyword>
<dbReference type="InParanoid" id="A0A1E5RZU1"/>
<sequence length="82" mass="9576">MSNKSTSLTFKSATTHQYIHNKSLYYELFNSTQDTNKEYIETEQYTRNTPLLERCKTVHERLLEMTKNSKEPSSPLASTIPE</sequence>
<protein>
    <submittedName>
        <fullName evidence="1">Uncharacterized protein</fullName>
    </submittedName>
</protein>
<dbReference type="Proteomes" id="UP000095728">
    <property type="component" value="Unassembled WGS sequence"/>
</dbReference>
<accession>A0A1E5RZU1</accession>
<dbReference type="AlphaFoldDB" id="A0A1E5RZU1"/>
<dbReference type="EMBL" id="LPNM01000001">
    <property type="protein sequence ID" value="OEJ92492.1"/>
    <property type="molecule type" value="Genomic_DNA"/>
</dbReference>
<gene>
    <name evidence="1" type="ORF">AWRI3579_g73</name>
</gene>
<comment type="caution">
    <text evidence="1">The sequence shown here is derived from an EMBL/GenBank/DDBJ whole genome shotgun (WGS) entry which is preliminary data.</text>
</comment>